<evidence type="ECO:0000256" key="5">
    <source>
        <dbReference type="ARBA" id="ARBA00022679"/>
    </source>
</evidence>
<dbReference type="Gene3D" id="3.10.520.10">
    <property type="entry name" value="ApbE-like domains"/>
    <property type="match status" value="1"/>
</dbReference>
<gene>
    <name evidence="11" type="ORF">F8O02_00090</name>
</gene>
<keyword evidence="6" id="KW-0479">Metal-binding</keyword>
<evidence type="ECO:0000256" key="4">
    <source>
        <dbReference type="ARBA" id="ARBA00022630"/>
    </source>
</evidence>
<comment type="catalytic activity">
    <reaction evidence="10">
        <text>L-threonyl-[protein] + FAD = FMN-L-threonyl-[protein] + AMP + H(+)</text>
        <dbReference type="Rhea" id="RHEA:36847"/>
        <dbReference type="Rhea" id="RHEA-COMP:11060"/>
        <dbReference type="Rhea" id="RHEA-COMP:11061"/>
        <dbReference type="ChEBI" id="CHEBI:15378"/>
        <dbReference type="ChEBI" id="CHEBI:30013"/>
        <dbReference type="ChEBI" id="CHEBI:57692"/>
        <dbReference type="ChEBI" id="CHEBI:74257"/>
        <dbReference type="ChEBI" id="CHEBI:456215"/>
        <dbReference type="EC" id="2.7.1.180"/>
    </reaction>
</comment>
<evidence type="ECO:0000256" key="8">
    <source>
        <dbReference type="ARBA" id="ARBA00022842"/>
    </source>
</evidence>
<accession>A0A7C8BQK5</accession>
<dbReference type="EC" id="2.7.1.180" evidence="2"/>
<dbReference type="RefSeq" id="WP_158035168.1">
    <property type="nucleotide sequence ID" value="NZ_BAAAZV010000007.1"/>
</dbReference>
<evidence type="ECO:0000256" key="1">
    <source>
        <dbReference type="ARBA" id="ARBA00001946"/>
    </source>
</evidence>
<evidence type="ECO:0000313" key="12">
    <source>
        <dbReference type="Proteomes" id="UP000481339"/>
    </source>
</evidence>
<sequence>MSAGVTGIRETRWREWTVDVTVLTTADIPEVHETAVALVRRQMDEVARACDRFDPGSELSRLNLEHSRSRRVSPLLADFVRAALEGAARTQGALDPTLGADLTGLGLTARTGRRSRVVALRPRDRVHDWRDVRLADGFIEMPAELQLDLGATAKAQAADWSAERIAERLGVGALVNLGGDLATVGRAPADGWQVRVRDVDGDPADLIALRGRMGLATSSSLHRRWIDSGEAMHHILDPATGLPSADPPRTVSVAAPTCLEANVWATAMLARPDDVDTLVRTARHPVRVVDHDGRVRRFAGWPAPRAEVAA</sequence>
<comment type="cofactor">
    <cofactor evidence="1">
        <name>Mg(2+)</name>
        <dbReference type="ChEBI" id="CHEBI:18420"/>
    </cofactor>
</comment>
<keyword evidence="5 11" id="KW-0808">Transferase</keyword>
<evidence type="ECO:0000256" key="7">
    <source>
        <dbReference type="ARBA" id="ARBA00022827"/>
    </source>
</evidence>
<dbReference type="InterPro" id="IPR024932">
    <property type="entry name" value="ApbE"/>
</dbReference>
<evidence type="ECO:0000313" key="11">
    <source>
        <dbReference type="EMBL" id="KAB1633389.1"/>
    </source>
</evidence>
<keyword evidence="8" id="KW-0460">Magnesium</keyword>
<dbReference type="PANTHER" id="PTHR30040:SF2">
    <property type="entry name" value="FAD:PROTEIN FMN TRANSFERASE"/>
    <property type="match status" value="1"/>
</dbReference>
<evidence type="ECO:0000256" key="9">
    <source>
        <dbReference type="ARBA" id="ARBA00031306"/>
    </source>
</evidence>
<keyword evidence="4" id="KW-0285">Flavoprotein</keyword>
<dbReference type="OrthoDB" id="9778595at2"/>
<dbReference type="PANTHER" id="PTHR30040">
    <property type="entry name" value="THIAMINE BIOSYNTHESIS LIPOPROTEIN APBE"/>
    <property type="match status" value="1"/>
</dbReference>
<keyword evidence="12" id="KW-1185">Reference proteome</keyword>
<dbReference type="AlphaFoldDB" id="A0A7C8BQK5"/>
<keyword evidence="7" id="KW-0274">FAD</keyword>
<comment type="caution">
    <text evidence="11">The sequence shown here is derived from an EMBL/GenBank/DDBJ whole genome shotgun (WGS) entry which is preliminary data.</text>
</comment>
<dbReference type="GO" id="GO:0046872">
    <property type="term" value="F:metal ion binding"/>
    <property type="evidence" value="ECO:0007669"/>
    <property type="project" value="UniProtKB-KW"/>
</dbReference>
<evidence type="ECO:0000256" key="2">
    <source>
        <dbReference type="ARBA" id="ARBA00011955"/>
    </source>
</evidence>
<dbReference type="EMBL" id="WBKA01000001">
    <property type="protein sequence ID" value="KAB1633389.1"/>
    <property type="molecule type" value="Genomic_DNA"/>
</dbReference>
<proteinExistence type="predicted"/>
<organism evidence="11 12">
    <name type="scientific">Pseudoclavibacter caeni</name>
    <dbReference type="NCBI Taxonomy" id="908846"/>
    <lineage>
        <taxon>Bacteria</taxon>
        <taxon>Bacillati</taxon>
        <taxon>Actinomycetota</taxon>
        <taxon>Actinomycetes</taxon>
        <taxon>Micrococcales</taxon>
        <taxon>Microbacteriaceae</taxon>
        <taxon>Pseudoclavibacter</taxon>
    </lineage>
</organism>
<evidence type="ECO:0000256" key="6">
    <source>
        <dbReference type="ARBA" id="ARBA00022723"/>
    </source>
</evidence>
<dbReference type="SUPFAM" id="SSF143631">
    <property type="entry name" value="ApbE-like"/>
    <property type="match status" value="1"/>
</dbReference>
<dbReference type="GO" id="GO:0016740">
    <property type="term" value="F:transferase activity"/>
    <property type="evidence" value="ECO:0007669"/>
    <property type="project" value="UniProtKB-KW"/>
</dbReference>
<dbReference type="InterPro" id="IPR003374">
    <property type="entry name" value="ApbE-like_sf"/>
</dbReference>
<evidence type="ECO:0000256" key="10">
    <source>
        <dbReference type="ARBA" id="ARBA00048540"/>
    </source>
</evidence>
<protein>
    <recommendedName>
        <fullName evidence="3">FAD:protein FMN transferase</fullName>
        <ecNumber evidence="2">2.7.1.180</ecNumber>
    </recommendedName>
    <alternativeName>
        <fullName evidence="9">Flavin transferase</fullName>
    </alternativeName>
</protein>
<dbReference type="Pfam" id="PF02424">
    <property type="entry name" value="ApbE"/>
    <property type="match status" value="1"/>
</dbReference>
<dbReference type="Proteomes" id="UP000481339">
    <property type="component" value="Unassembled WGS sequence"/>
</dbReference>
<name>A0A7C8BQK5_9MICO</name>
<evidence type="ECO:0000256" key="3">
    <source>
        <dbReference type="ARBA" id="ARBA00016337"/>
    </source>
</evidence>
<reference evidence="11 12" key="1">
    <citation type="submission" date="2019-09" db="EMBL/GenBank/DDBJ databases">
        <title>Phylogeny of genus Pseudoclavibacter and closely related genus.</title>
        <authorList>
            <person name="Li Y."/>
        </authorList>
    </citation>
    <scope>NUCLEOTIDE SEQUENCE [LARGE SCALE GENOMIC DNA]</scope>
    <source>
        <strain evidence="11 12">JCM 16921</strain>
    </source>
</reference>